<dbReference type="EMBL" id="AWWV01011868">
    <property type="protein sequence ID" value="OMO70044.1"/>
    <property type="molecule type" value="Genomic_DNA"/>
</dbReference>
<dbReference type="Gramene" id="OMO70044">
    <property type="protein sequence ID" value="OMO70044"/>
    <property type="gene ID" value="CCACVL1_19127"/>
</dbReference>
<accession>A0A1R3HIE6</accession>
<evidence type="ECO:0000313" key="1">
    <source>
        <dbReference type="EMBL" id="OMO70044.1"/>
    </source>
</evidence>
<evidence type="ECO:0000313" key="2">
    <source>
        <dbReference type="Proteomes" id="UP000188268"/>
    </source>
</evidence>
<organism evidence="1 2">
    <name type="scientific">Corchorus capsularis</name>
    <name type="common">Jute</name>
    <dbReference type="NCBI Taxonomy" id="210143"/>
    <lineage>
        <taxon>Eukaryota</taxon>
        <taxon>Viridiplantae</taxon>
        <taxon>Streptophyta</taxon>
        <taxon>Embryophyta</taxon>
        <taxon>Tracheophyta</taxon>
        <taxon>Spermatophyta</taxon>
        <taxon>Magnoliopsida</taxon>
        <taxon>eudicotyledons</taxon>
        <taxon>Gunneridae</taxon>
        <taxon>Pentapetalae</taxon>
        <taxon>rosids</taxon>
        <taxon>malvids</taxon>
        <taxon>Malvales</taxon>
        <taxon>Malvaceae</taxon>
        <taxon>Grewioideae</taxon>
        <taxon>Apeibeae</taxon>
        <taxon>Corchorus</taxon>
    </lineage>
</organism>
<gene>
    <name evidence="1" type="ORF">CCACVL1_19127</name>
</gene>
<reference evidence="1 2" key="1">
    <citation type="submission" date="2013-09" db="EMBL/GenBank/DDBJ databases">
        <title>Corchorus capsularis genome sequencing.</title>
        <authorList>
            <person name="Alam M."/>
            <person name="Haque M.S."/>
            <person name="Islam M.S."/>
            <person name="Emdad E.M."/>
            <person name="Islam M.M."/>
            <person name="Ahmed B."/>
            <person name="Halim A."/>
            <person name="Hossen Q.M.M."/>
            <person name="Hossain M.Z."/>
            <person name="Ahmed R."/>
            <person name="Khan M.M."/>
            <person name="Islam R."/>
            <person name="Rashid M.M."/>
            <person name="Khan S.A."/>
            <person name="Rahman M.S."/>
            <person name="Alam M."/>
        </authorList>
    </citation>
    <scope>NUCLEOTIDE SEQUENCE [LARGE SCALE GENOMIC DNA]</scope>
    <source>
        <strain evidence="2">cv. CVL-1</strain>
        <tissue evidence="1">Whole seedling</tissue>
    </source>
</reference>
<sequence length="77" mass="8535">MAGPIIELPLTDSLSEVMRGFIELIECQFQISYPTTGLAASPQIREHPALINIIKVIHKVVEQHTAEGRNGCRLLIL</sequence>
<protein>
    <submittedName>
        <fullName evidence="1">Uncharacterized protein</fullName>
    </submittedName>
</protein>
<dbReference type="OrthoDB" id="10557869at2759"/>
<keyword evidence="2" id="KW-1185">Reference proteome</keyword>
<proteinExistence type="predicted"/>
<dbReference type="Proteomes" id="UP000188268">
    <property type="component" value="Unassembled WGS sequence"/>
</dbReference>
<comment type="caution">
    <text evidence="1">The sequence shown here is derived from an EMBL/GenBank/DDBJ whole genome shotgun (WGS) entry which is preliminary data.</text>
</comment>
<dbReference type="AlphaFoldDB" id="A0A1R3HIE6"/>
<name>A0A1R3HIE6_COCAP</name>